<protein>
    <submittedName>
        <fullName evidence="1">Uncharacterized protein</fullName>
    </submittedName>
</protein>
<organism evidence="1 2">
    <name type="scientific">Lasiosphaeria hispida</name>
    <dbReference type="NCBI Taxonomy" id="260671"/>
    <lineage>
        <taxon>Eukaryota</taxon>
        <taxon>Fungi</taxon>
        <taxon>Dikarya</taxon>
        <taxon>Ascomycota</taxon>
        <taxon>Pezizomycotina</taxon>
        <taxon>Sordariomycetes</taxon>
        <taxon>Sordariomycetidae</taxon>
        <taxon>Sordariales</taxon>
        <taxon>Lasiosphaeriaceae</taxon>
        <taxon>Lasiosphaeria</taxon>
    </lineage>
</organism>
<dbReference type="EMBL" id="JAUIQD010000004">
    <property type="protein sequence ID" value="KAK3352484.1"/>
    <property type="molecule type" value="Genomic_DNA"/>
</dbReference>
<name>A0AAJ0HH11_9PEZI</name>
<accession>A0AAJ0HH11</accession>
<dbReference type="AlphaFoldDB" id="A0AAJ0HH11"/>
<reference evidence="1" key="1">
    <citation type="journal article" date="2023" name="Mol. Phylogenet. Evol.">
        <title>Genome-scale phylogeny and comparative genomics of the fungal order Sordariales.</title>
        <authorList>
            <person name="Hensen N."/>
            <person name="Bonometti L."/>
            <person name="Westerberg I."/>
            <person name="Brannstrom I.O."/>
            <person name="Guillou S."/>
            <person name="Cros-Aarteil S."/>
            <person name="Calhoun S."/>
            <person name="Haridas S."/>
            <person name="Kuo A."/>
            <person name="Mondo S."/>
            <person name="Pangilinan J."/>
            <person name="Riley R."/>
            <person name="LaButti K."/>
            <person name="Andreopoulos B."/>
            <person name="Lipzen A."/>
            <person name="Chen C."/>
            <person name="Yan M."/>
            <person name="Daum C."/>
            <person name="Ng V."/>
            <person name="Clum A."/>
            <person name="Steindorff A."/>
            <person name="Ohm R.A."/>
            <person name="Martin F."/>
            <person name="Silar P."/>
            <person name="Natvig D.O."/>
            <person name="Lalanne C."/>
            <person name="Gautier V."/>
            <person name="Ament-Velasquez S.L."/>
            <person name="Kruys A."/>
            <person name="Hutchinson M.I."/>
            <person name="Powell A.J."/>
            <person name="Barry K."/>
            <person name="Miller A.N."/>
            <person name="Grigoriev I.V."/>
            <person name="Debuchy R."/>
            <person name="Gladieux P."/>
            <person name="Hiltunen Thoren M."/>
            <person name="Johannesson H."/>
        </authorList>
    </citation>
    <scope>NUCLEOTIDE SEQUENCE</scope>
    <source>
        <strain evidence="1">CBS 955.72</strain>
    </source>
</reference>
<gene>
    <name evidence="1" type="ORF">B0T25DRAFT_186496</name>
</gene>
<sequence length="314" mass="33080">MAAVAAMAMMPMAVPMSVSMSMVSMAMTVAMTMLVMSMPVAPRPILRLQRGRIAPLLLARPMAAQQPAQQSAAGGRRVPPAAVAVLLALELALDKVGRDGARRAAHDLAHGPAVAHLAAEKGAAGPARHRRQEALLAIGPVGTRLLPGVCARRVLVLGRLLVARLGRVWAVVGDGSWVGRRARLGGGGAVVGGRVAVRLELLLRLLRVGRLLGIWRALGRRGVRRLLVGRRNRAGAGCVLRLLRVWALRLRVGGVRAVCRGRIGVLVLRGVRRLSVGVVVGLGRHCGRVVVSCQLWLVNCVSVSLVARGSLAEG</sequence>
<reference evidence="1" key="2">
    <citation type="submission" date="2023-06" db="EMBL/GenBank/DDBJ databases">
        <authorList>
            <consortium name="Lawrence Berkeley National Laboratory"/>
            <person name="Haridas S."/>
            <person name="Hensen N."/>
            <person name="Bonometti L."/>
            <person name="Westerberg I."/>
            <person name="Brannstrom I.O."/>
            <person name="Guillou S."/>
            <person name="Cros-Aarteil S."/>
            <person name="Calhoun S."/>
            <person name="Kuo A."/>
            <person name="Mondo S."/>
            <person name="Pangilinan J."/>
            <person name="Riley R."/>
            <person name="Labutti K."/>
            <person name="Andreopoulos B."/>
            <person name="Lipzen A."/>
            <person name="Chen C."/>
            <person name="Yanf M."/>
            <person name="Daum C."/>
            <person name="Ng V."/>
            <person name="Clum A."/>
            <person name="Steindorff A."/>
            <person name="Ohm R."/>
            <person name="Martin F."/>
            <person name="Silar P."/>
            <person name="Natvig D."/>
            <person name="Lalanne C."/>
            <person name="Gautier V."/>
            <person name="Ament-Velasquez S.L."/>
            <person name="Kruys A."/>
            <person name="Hutchinson M.I."/>
            <person name="Powell A.J."/>
            <person name="Barry K."/>
            <person name="Miller A.N."/>
            <person name="Grigoriev I.V."/>
            <person name="Debuchy R."/>
            <person name="Gladieux P."/>
            <person name="Thoren M.H."/>
            <person name="Johannesson H."/>
        </authorList>
    </citation>
    <scope>NUCLEOTIDE SEQUENCE</scope>
    <source>
        <strain evidence="1">CBS 955.72</strain>
    </source>
</reference>
<proteinExistence type="predicted"/>
<dbReference type="Proteomes" id="UP001275084">
    <property type="component" value="Unassembled WGS sequence"/>
</dbReference>
<comment type="caution">
    <text evidence="1">The sequence shown here is derived from an EMBL/GenBank/DDBJ whole genome shotgun (WGS) entry which is preliminary data.</text>
</comment>
<evidence type="ECO:0000313" key="2">
    <source>
        <dbReference type="Proteomes" id="UP001275084"/>
    </source>
</evidence>
<evidence type="ECO:0000313" key="1">
    <source>
        <dbReference type="EMBL" id="KAK3352484.1"/>
    </source>
</evidence>
<keyword evidence="2" id="KW-1185">Reference proteome</keyword>